<dbReference type="Gene3D" id="2.30.110.10">
    <property type="entry name" value="Electron Transport, Fmn-binding Protein, Chain A"/>
    <property type="match status" value="1"/>
</dbReference>
<evidence type="ECO:0008006" key="4">
    <source>
        <dbReference type="Google" id="ProtNLM"/>
    </source>
</evidence>
<feature type="region of interest" description="Disordered" evidence="1">
    <location>
        <begin position="168"/>
        <end position="214"/>
    </location>
</feature>
<dbReference type="AlphaFoldDB" id="A0A9W6NUM8"/>
<dbReference type="InterPro" id="IPR004378">
    <property type="entry name" value="F420H2_quin_Rdtase"/>
</dbReference>
<name>A0A9W6NUM8_9PSEU</name>
<protein>
    <recommendedName>
        <fullName evidence="4">Deazaflavin-dependent oxidoreductase (Nitroreductase family)</fullName>
    </recommendedName>
</protein>
<gene>
    <name evidence="2" type="ORF">GCM10017577_06320</name>
</gene>
<accession>A0A9W6NUM8</accession>
<keyword evidence="3" id="KW-1185">Reference proteome</keyword>
<comment type="caution">
    <text evidence="2">The sequence shown here is derived from an EMBL/GenBank/DDBJ whole genome shotgun (WGS) entry which is preliminary data.</text>
</comment>
<sequence>MSESRTSRSPGHDRHLLGLRRQPGRLAVAIFRLPLKAYRHNAGPALGRTFLAFTHVGRRTRLPHQAVAMVLRYVEASGEAVICAGWGPQTEWYRNLRAEPATQVQLGGRTFTPQQRFLTEEEAFDVAMQFRRAHPRRMRLISTVLGWGNLRDDGPLREFVRTHPFVAFRPTEPPAPQAPPGRERSAHVLSAGSSDPADPRSRPAPSRLRRLRSR</sequence>
<evidence type="ECO:0000313" key="3">
    <source>
        <dbReference type="Proteomes" id="UP001143463"/>
    </source>
</evidence>
<dbReference type="GO" id="GO:0016491">
    <property type="term" value="F:oxidoreductase activity"/>
    <property type="evidence" value="ECO:0007669"/>
    <property type="project" value="InterPro"/>
</dbReference>
<dbReference type="Proteomes" id="UP001143463">
    <property type="component" value="Unassembled WGS sequence"/>
</dbReference>
<dbReference type="NCBIfam" id="TIGR00026">
    <property type="entry name" value="hi_GC_TIGR00026"/>
    <property type="match status" value="1"/>
</dbReference>
<proteinExistence type="predicted"/>
<dbReference type="Pfam" id="PF04075">
    <property type="entry name" value="F420H2_quin_red"/>
    <property type="match status" value="1"/>
</dbReference>
<reference evidence="2" key="2">
    <citation type="submission" date="2023-01" db="EMBL/GenBank/DDBJ databases">
        <authorList>
            <person name="Sun Q."/>
            <person name="Evtushenko L."/>
        </authorList>
    </citation>
    <scope>NUCLEOTIDE SEQUENCE</scope>
    <source>
        <strain evidence="2">VKM Ac-1069</strain>
    </source>
</reference>
<organism evidence="2 3">
    <name type="scientific">Pseudonocardia halophobica</name>
    <dbReference type="NCBI Taxonomy" id="29401"/>
    <lineage>
        <taxon>Bacteria</taxon>
        <taxon>Bacillati</taxon>
        <taxon>Actinomycetota</taxon>
        <taxon>Actinomycetes</taxon>
        <taxon>Pseudonocardiales</taxon>
        <taxon>Pseudonocardiaceae</taxon>
        <taxon>Pseudonocardia</taxon>
    </lineage>
</organism>
<evidence type="ECO:0000256" key="1">
    <source>
        <dbReference type="SAM" id="MobiDB-lite"/>
    </source>
</evidence>
<dbReference type="RefSeq" id="WP_051736632.1">
    <property type="nucleotide sequence ID" value="NZ_BAAAUZ010000013.1"/>
</dbReference>
<evidence type="ECO:0000313" key="2">
    <source>
        <dbReference type="EMBL" id="GLL09492.1"/>
    </source>
</evidence>
<reference evidence="2" key="1">
    <citation type="journal article" date="2014" name="Int. J. Syst. Evol. Microbiol.">
        <title>Complete genome sequence of Corynebacterium casei LMG S-19264T (=DSM 44701T), isolated from a smear-ripened cheese.</title>
        <authorList>
            <consortium name="US DOE Joint Genome Institute (JGI-PGF)"/>
            <person name="Walter F."/>
            <person name="Albersmeier A."/>
            <person name="Kalinowski J."/>
            <person name="Ruckert C."/>
        </authorList>
    </citation>
    <scope>NUCLEOTIDE SEQUENCE</scope>
    <source>
        <strain evidence="2">VKM Ac-1069</strain>
    </source>
</reference>
<dbReference type="InterPro" id="IPR012349">
    <property type="entry name" value="Split_barrel_FMN-bd"/>
</dbReference>
<dbReference type="EMBL" id="BSFQ01000002">
    <property type="protein sequence ID" value="GLL09492.1"/>
    <property type="molecule type" value="Genomic_DNA"/>
</dbReference>